<dbReference type="AlphaFoldDB" id="A0A248K0U7"/>
<evidence type="ECO:0000313" key="8">
    <source>
        <dbReference type="Proteomes" id="UP000197153"/>
    </source>
</evidence>
<comment type="cofactor">
    <cofactor evidence="5">
        <name>Mg(2+)</name>
        <dbReference type="ChEBI" id="CHEBI:18420"/>
    </cofactor>
</comment>
<sequence length="147" mass="15732">MSKVLAGTSRLYIDANVLIYFIEGAHQELEEAARRAFSYAKVSSIKLVTSTLTLTECLYGAHIRGDAELASDYGSVLQGGTFELVPVDEDIAKDAAAIGVALGMKLVDATHVATARAVGCDAILTNDEGMRAPQGLRIVRLFELKTE</sequence>
<dbReference type="GO" id="GO:0090729">
    <property type="term" value="F:toxin activity"/>
    <property type="evidence" value="ECO:0007669"/>
    <property type="project" value="UniProtKB-KW"/>
</dbReference>
<dbReference type="GO" id="GO:0000287">
    <property type="term" value="F:magnesium ion binding"/>
    <property type="evidence" value="ECO:0007669"/>
    <property type="project" value="UniProtKB-UniRule"/>
</dbReference>
<dbReference type="Gene3D" id="3.40.50.1010">
    <property type="entry name" value="5'-nuclease"/>
    <property type="match status" value="1"/>
</dbReference>
<dbReference type="GO" id="GO:0016787">
    <property type="term" value="F:hydrolase activity"/>
    <property type="evidence" value="ECO:0007669"/>
    <property type="project" value="UniProtKB-KW"/>
</dbReference>
<dbReference type="CDD" id="cd09854">
    <property type="entry name" value="PIN_VapC-like"/>
    <property type="match status" value="1"/>
</dbReference>
<reference evidence="7 8" key="1">
    <citation type="submission" date="2017-06" db="EMBL/GenBank/DDBJ databases">
        <title>Complete genome sequence of Nitrospirillum amazonense strain CBAmC, an endophytic nitrogen-fixing and plant growth-promoting bacterium, isolated from sugarcane.</title>
        <authorList>
            <person name="Schwab S."/>
            <person name="dos Santos Teixeira K.R."/>
            <person name="Simoes Araujo J.L."/>
            <person name="Soares Vidal M."/>
            <person name="Borges de Freitas H.R."/>
            <person name="Rivello Crivelaro A.L."/>
            <person name="Bueno de Camargo Nunes A."/>
            <person name="dos Santos C.M."/>
            <person name="Palmeira da Silva Rosa D."/>
            <person name="da Silva Padilha D."/>
            <person name="da Silva E."/>
            <person name="Araujo Terra L."/>
            <person name="Soares Mendes V."/>
            <person name="Farinelli L."/>
            <person name="Magalhaes Cruz L."/>
            <person name="Baldani J.I."/>
        </authorList>
    </citation>
    <scope>NUCLEOTIDE SEQUENCE [LARGE SCALE GENOMIC DNA]</scope>
    <source>
        <strain evidence="7 8">CBAmC</strain>
    </source>
</reference>
<proteinExistence type="inferred from homology"/>
<dbReference type="InterPro" id="IPR029060">
    <property type="entry name" value="PIN-like_dom_sf"/>
</dbReference>
<evidence type="ECO:0000256" key="4">
    <source>
        <dbReference type="ARBA" id="ARBA00022801"/>
    </source>
</evidence>
<dbReference type="RefSeq" id="WP_088875017.1">
    <property type="nucleotide sequence ID" value="NZ_CP022112.1"/>
</dbReference>
<evidence type="ECO:0000256" key="5">
    <source>
        <dbReference type="HAMAP-Rule" id="MF_00265"/>
    </source>
</evidence>
<keyword evidence="1 5" id="KW-1277">Toxin-antitoxin system</keyword>
<feature type="binding site" evidence="5">
    <location>
        <position position="14"/>
    </location>
    <ligand>
        <name>Mg(2+)</name>
        <dbReference type="ChEBI" id="CHEBI:18420"/>
    </ligand>
</feature>
<dbReference type="HAMAP" id="MF_00265">
    <property type="entry name" value="VapC_Nob1"/>
    <property type="match status" value="1"/>
</dbReference>
<evidence type="ECO:0000256" key="2">
    <source>
        <dbReference type="ARBA" id="ARBA00022722"/>
    </source>
</evidence>
<evidence type="ECO:0000256" key="1">
    <source>
        <dbReference type="ARBA" id="ARBA00022649"/>
    </source>
</evidence>
<keyword evidence="4 5" id="KW-0378">Hydrolase</keyword>
<comment type="function">
    <text evidence="5">Toxic component of a toxin-antitoxin (TA) system. An RNase.</text>
</comment>
<gene>
    <name evidence="5" type="primary">vapC</name>
    <name evidence="7" type="ORF">Y958_27460</name>
</gene>
<dbReference type="EC" id="3.1.-.-" evidence="5"/>
<organism evidence="7 8">
    <name type="scientific">Nitrospirillum viridazoti CBAmc</name>
    <dbReference type="NCBI Taxonomy" id="1441467"/>
    <lineage>
        <taxon>Bacteria</taxon>
        <taxon>Pseudomonadati</taxon>
        <taxon>Pseudomonadota</taxon>
        <taxon>Alphaproteobacteria</taxon>
        <taxon>Rhodospirillales</taxon>
        <taxon>Azospirillaceae</taxon>
        <taxon>Nitrospirillum</taxon>
        <taxon>Nitrospirillum viridazoti</taxon>
    </lineage>
</organism>
<keyword evidence="3 5" id="KW-0479">Metal-binding</keyword>
<protein>
    <recommendedName>
        <fullName evidence="5">Ribonuclease VapC</fullName>
        <shortName evidence="5">RNase VapC</shortName>
        <ecNumber evidence="5">3.1.-.-</ecNumber>
    </recommendedName>
    <alternativeName>
        <fullName evidence="5">Toxin VapC</fullName>
    </alternativeName>
</protein>
<evidence type="ECO:0000313" key="7">
    <source>
        <dbReference type="EMBL" id="ASG24597.1"/>
    </source>
</evidence>
<dbReference type="EMBL" id="CP022112">
    <property type="protein sequence ID" value="ASG24597.1"/>
    <property type="molecule type" value="Genomic_DNA"/>
</dbReference>
<keyword evidence="2 5" id="KW-0540">Nuclease</keyword>
<name>A0A248K0U7_9PROT</name>
<dbReference type="SUPFAM" id="SSF88723">
    <property type="entry name" value="PIN domain-like"/>
    <property type="match status" value="1"/>
</dbReference>
<feature type="domain" description="PIN" evidence="6">
    <location>
        <begin position="9"/>
        <end position="132"/>
    </location>
</feature>
<comment type="similarity">
    <text evidence="5">Belongs to the PINc/VapC protein family.</text>
</comment>
<evidence type="ECO:0000256" key="3">
    <source>
        <dbReference type="ARBA" id="ARBA00022723"/>
    </source>
</evidence>
<dbReference type="Proteomes" id="UP000197153">
    <property type="component" value="Chromosome 3"/>
</dbReference>
<feature type="binding site" evidence="5">
    <location>
        <position position="108"/>
    </location>
    <ligand>
        <name>Mg(2+)</name>
        <dbReference type="ChEBI" id="CHEBI:18420"/>
    </ligand>
</feature>
<dbReference type="KEGG" id="nao:Y958_27460"/>
<evidence type="ECO:0000259" key="6">
    <source>
        <dbReference type="SMART" id="SM00670"/>
    </source>
</evidence>
<keyword evidence="5" id="KW-0460">Magnesium</keyword>
<dbReference type="Pfam" id="PF01850">
    <property type="entry name" value="PIN"/>
    <property type="match status" value="1"/>
</dbReference>
<dbReference type="InterPro" id="IPR022907">
    <property type="entry name" value="VapC_family"/>
</dbReference>
<keyword evidence="5" id="KW-0800">Toxin</keyword>
<dbReference type="InterPro" id="IPR002716">
    <property type="entry name" value="PIN_dom"/>
</dbReference>
<dbReference type="SMART" id="SM00670">
    <property type="entry name" value="PINc"/>
    <property type="match status" value="1"/>
</dbReference>
<dbReference type="GO" id="GO:0004540">
    <property type="term" value="F:RNA nuclease activity"/>
    <property type="evidence" value="ECO:0007669"/>
    <property type="project" value="InterPro"/>
</dbReference>
<keyword evidence="8" id="KW-1185">Reference proteome</keyword>
<accession>A0A248K0U7</accession>